<accession>A0ABV8NP07</accession>
<gene>
    <name evidence="1" type="ORF">ACFOUY_13470</name>
</gene>
<comment type="caution">
    <text evidence="1">The sequence shown here is derived from an EMBL/GenBank/DDBJ whole genome shotgun (WGS) entry which is preliminary data.</text>
</comment>
<keyword evidence="2" id="KW-1185">Reference proteome</keyword>
<protein>
    <submittedName>
        <fullName evidence="1">Uncharacterized protein</fullName>
    </submittedName>
</protein>
<reference evidence="2" key="1">
    <citation type="journal article" date="2019" name="Int. J. Syst. Evol. Microbiol.">
        <title>The Global Catalogue of Microorganisms (GCM) 10K type strain sequencing project: providing services to taxonomists for standard genome sequencing and annotation.</title>
        <authorList>
            <consortium name="The Broad Institute Genomics Platform"/>
            <consortium name="The Broad Institute Genome Sequencing Center for Infectious Disease"/>
            <person name="Wu L."/>
            <person name="Ma J."/>
        </authorList>
    </citation>
    <scope>NUCLEOTIDE SEQUENCE [LARGE SCALE GENOMIC DNA]</scope>
    <source>
        <strain evidence="2">CCM 8689</strain>
    </source>
</reference>
<dbReference type="Proteomes" id="UP001595792">
    <property type="component" value="Unassembled WGS sequence"/>
</dbReference>
<name>A0ABV8NP07_9SPHI</name>
<proteinExistence type="predicted"/>
<evidence type="ECO:0000313" key="1">
    <source>
        <dbReference type="EMBL" id="MFC4197708.1"/>
    </source>
</evidence>
<evidence type="ECO:0000313" key="2">
    <source>
        <dbReference type="Proteomes" id="UP001595792"/>
    </source>
</evidence>
<sequence length="57" mass="5966">MGGIIDQGLQTLKRIYEVAGSMGGGGTEQVMPNAVKLPNVGTEFGGWNCWRIGKGKG</sequence>
<organism evidence="1 2">
    <name type="scientific">Pedobacter jamesrossensis</name>
    <dbReference type="NCBI Taxonomy" id="1908238"/>
    <lineage>
        <taxon>Bacteria</taxon>
        <taxon>Pseudomonadati</taxon>
        <taxon>Bacteroidota</taxon>
        <taxon>Sphingobacteriia</taxon>
        <taxon>Sphingobacteriales</taxon>
        <taxon>Sphingobacteriaceae</taxon>
        <taxon>Pedobacter</taxon>
    </lineage>
</organism>
<dbReference type="EMBL" id="JBHSBY010000125">
    <property type="protein sequence ID" value="MFC4197708.1"/>
    <property type="molecule type" value="Genomic_DNA"/>
</dbReference>